<gene>
    <name evidence="1" type="ORF">HNR21_002538</name>
</gene>
<dbReference type="EMBL" id="JACJII010000001">
    <property type="protein sequence ID" value="MBA9003656.1"/>
    <property type="molecule type" value="Genomic_DNA"/>
</dbReference>
<dbReference type="RefSeq" id="WP_182705340.1">
    <property type="nucleotide sequence ID" value="NZ_JACJII010000001.1"/>
</dbReference>
<evidence type="ECO:0000313" key="1">
    <source>
        <dbReference type="EMBL" id="MBA9003656.1"/>
    </source>
</evidence>
<organism evidence="1 2">
    <name type="scientific">Thermomonospora cellulosilytica</name>
    <dbReference type="NCBI Taxonomy" id="1411118"/>
    <lineage>
        <taxon>Bacteria</taxon>
        <taxon>Bacillati</taxon>
        <taxon>Actinomycetota</taxon>
        <taxon>Actinomycetes</taxon>
        <taxon>Streptosporangiales</taxon>
        <taxon>Thermomonosporaceae</taxon>
        <taxon>Thermomonospora</taxon>
    </lineage>
</organism>
<proteinExistence type="predicted"/>
<keyword evidence="2" id="KW-1185">Reference proteome</keyword>
<dbReference type="Proteomes" id="UP000539313">
    <property type="component" value="Unassembled WGS sequence"/>
</dbReference>
<protein>
    <submittedName>
        <fullName evidence="1">Uncharacterized protein</fullName>
    </submittedName>
</protein>
<evidence type="ECO:0000313" key="2">
    <source>
        <dbReference type="Proteomes" id="UP000539313"/>
    </source>
</evidence>
<name>A0A7W3MXG1_9ACTN</name>
<sequence>MQAYSEWYRFELESDGGPFPVLFRPEHDYSGTGGEIGGGNAPSGAHALHAVAQGIADAISAQASPAWAHMRVVKVEAAQPARMVEITPPPQTVADEGA</sequence>
<dbReference type="AlphaFoldDB" id="A0A7W3MXG1"/>
<accession>A0A7W3MXG1</accession>
<reference evidence="1 2" key="1">
    <citation type="submission" date="2020-08" db="EMBL/GenBank/DDBJ databases">
        <title>Sequencing the genomes of 1000 actinobacteria strains.</title>
        <authorList>
            <person name="Klenk H.-P."/>
        </authorList>
    </citation>
    <scope>NUCLEOTIDE SEQUENCE [LARGE SCALE GENOMIC DNA]</scope>
    <source>
        <strain evidence="1 2">DSM 45823</strain>
    </source>
</reference>
<comment type="caution">
    <text evidence="1">The sequence shown here is derived from an EMBL/GenBank/DDBJ whole genome shotgun (WGS) entry which is preliminary data.</text>
</comment>